<dbReference type="InterPro" id="IPR020904">
    <property type="entry name" value="Sc_DH/Rdtase_CS"/>
</dbReference>
<reference evidence="4" key="1">
    <citation type="submission" date="2018-07" db="EMBL/GenBank/DDBJ databases">
        <authorList>
            <person name="Liu B.-T."/>
            <person name="Du Z."/>
        </authorList>
    </citation>
    <scope>NUCLEOTIDE SEQUENCE [LARGE SCALE GENOMIC DNA]</scope>
    <source>
        <strain evidence="4">XYN52</strain>
    </source>
</reference>
<sequence length="261" mass="26733">MLQRSKQSSASGRLEGKVAFITGAASGIGRAAAQLFAAEGAKVAVVDLLEDAGRAVVDEINANGGSAITIAADITDPDRVEFAVNQTMEKFGKLNIVYNNAGGSTIRDDTAVDVPLDEFWRAIKLDLFGCFLGCRFGIPAIIASGGGAVVNTTSNVALMGFPGRDGYTAAKGGVAAITRSLAVAYAKQGVRVNAVAPATTRTERAMKMMAADGVVGEVTARQLLGIGEPIDIAEAALYLASDASRMTTGSILLADSGTTIS</sequence>
<comment type="caution">
    <text evidence="3">The sequence shown here is derived from an EMBL/GenBank/DDBJ whole genome shotgun (WGS) entry which is preliminary data.</text>
</comment>
<protein>
    <submittedName>
        <fullName evidence="3">SDR family NAD(P)-dependent oxidoreductase</fullName>
    </submittedName>
</protein>
<dbReference type="PANTHER" id="PTHR43180:SF66">
    <property type="entry name" value="SHORT-CHAIN DEHYDROGENASE_REDUCTASE FAMILY PROTEIN"/>
    <property type="match status" value="1"/>
</dbReference>
<dbReference type="PRINTS" id="PR00081">
    <property type="entry name" value="GDHRDH"/>
</dbReference>
<accession>A0A369W496</accession>
<dbReference type="PRINTS" id="PR00080">
    <property type="entry name" value="SDRFAMILY"/>
</dbReference>
<keyword evidence="4" id="KW-1185">Reference proteome</keyword>
<dbReference type="InterPro" id="IPR036291">
    <property type="entry name" value="NAD(P)-bd_dom_sf"/>
</dbReference>
<dbReference type="InterPro" id="IPR002347">
    <property type="entry name" value="SDR_fam"/>
</dbReference>
<dbReference type="EMBL" id="QQNH01000013">
    <property type="protein sequence ID" value="RDE08695.1"/>
    <property type="molecule type" value="Genomic_DNA"/>
</dbReference>
<name>A0A369W496_9HYPH</name>
<comment type="similarity">
    <text evidence="1">Belongs to the short-chain dehydrogenases/reductases (SDR) family.</text>
</comment>
<gene>
    <name evidence="3" type="ORF">DVH29_10400</name>
</gene>
<evidence type="ECO:0000256" key="1">
    <source>
        <dbReference type="ARBA" id="ARBA00006484"/>
    </source>
</evidence>
<dbReference type="PROSITE" id="PS00061">
    <property type="entry name" value="ADH_SHORT"/>
    <property type="match status" value="1"/>
</dbReference>
<dbReference type="AlphaFoldDB" id="A0A369W496"/>
<dbReference type="SUPFAM" id="SSF51735">
    <property type="entry name" value="NAD(P)-binding Rossmann-fold domains"/>
    <property type="match status" value="1"/>
</dbReference>
<dbReference type="GO" id="GO:0016491">
    <property type="term" value="F:oxidoreductase activity"/>
    <property type="evidence" value="ECO:0007669"/>
    <property type="project" value="UniProtKB-KW"/>
</dbReference>
<organism evidence="3 4">
    <name type="scientific">Pelagibacterium lacus</name>
    <dbReference type="NCBI Taxonomy" id="2282655"/>
    <lineage>
        <taxon>Bacteria</taxon>
        <taxon>Pseudomonadati</taxon>
        <taxon>Pseudomonadota</taxon>
        <taxon>Alphaproteobacteria</taxon>
        <taxon>Hyphomicrobiales</taxon>
        <taxon>Devosiaceae</taxon>
        <taxon>Pelagibacterium</taxon>
    </lineage>
</organism>
<evidence type="ECO:0000313" key="3">
    <source>
        <dbReference type="EMBL" id="RDE08695.1"/>
    </source>
</evidence>
<dbReference type="FunFam" id="3.40.50.720:FF:000084">
    <property type="entry name" value="Short-chain dehydrogenase reductase"/>
    <property type="match status" value="1"/>
</dbReference>
<evidence type="ECO:0000313" key="4">
    <source>
        <dbReference type="Proteomes" id="UP000253759"/>
    </source>
</evidence>
<dbReference type="Proteomes" id="UP000253759">
    <property type="component" value="Unassembled WGS sequence"/>
</dbReference>
<keyword evidence="2" id="KW-0560">Oxidoreductase</keyword>
<dbReference type="OrthoDB" id="9790146at2"/>
<dbReference type="Gene3D" id="3.40.50.720">
    <property type="entry name" value="NAD(P)-binding Rossmann-like Domain"/>
    <property type="match status" value="1"/>
</dbReference>
<evidence type="ECO:0000256" key="2">
    <source>
        <dbReference type="ARBA" id="ARBA00023002"/>
    </source>
</evidence>
<proteinExistence type="inferred from homology"/>
<dbReference type="Pfam" id="PF13561">
    <property type="entry name" value="adh_short_C2"/>
    <property type="match status" value="1"/>
</dbReference>
<dbReference type="PANTHER" id="PTHR43180">
    <property type="entry name" value="3-OXOACYL-(ACYL-CARRIER-PROTEIN) REDUCTASE (AFU_ORTHOLOGUE AFUA_6G11210)"/>
    <property type="match status" value="1"/>
</dbReference>
<dbReference type="CDD" id="cd05233">
    <property type="entry name" value="SDR_c"/>
    <property type="match status" value="1"/>
</dbReference>